<reference evidence="13" key="1">
    <citation type="journal article" date="2022" name="bioRxiv">
        <title>Genomics of Preaxostyla Flagellates Illuminates Evolutionary Transitions and the Path Towards Mitochondrial Loss.</title>
        <authorList>
            <person name="Novak L.V.F."/>
            <person name="Treitli S.C."/>
            <person name="Pyrih J."/>
            <person name="Halakuc P."/>
            <person name="Pipaliya S.V."/>
            <person name="Vacek V."/>
            <person name="Brzon O."/>
            <person name="Soukal P."/>
            <person name="Eme L."/>
            <person name="Dacks J.B."/>
            <person name="Karnkowska A."/>
            <person name="Elias M."/>
            <person name="Hampl V."/>
        </authorList>
    </citation>
    <scope>NUCLEOTIDE SEQUENCE</scope>
    <source>
        <strain evidence="13">RCP-MX</strain>
    </source>
</reference>
<dbReference type="PANTHER" id="PTHR43522">
    <property type="entry name" value="TRANSKETOLASE"/>
    <property type="match status" value="1"/>
</dbReference>
<feature type="compositionally biased region" description="Polar residues" evidence="11">
    <location>
        <begin position="697"/>
        <end position="706"/>
    </location>
</feature>
<organism evidence="13 14">
    <name type="scientific">Paratrimastix pyriformis</name>
    <dbReference type="NCBI Taxonomy" id="342808"/>
    <lineage>
        <taxon>Eukaryota</taxon>
        <taxon>Metamonada</taxon>
        <taxon>Preaxostyla</taxon>
        <taxon>Paratrimastigidae</taxon>
        <taxon>Paratrimastix</taxon>
    </lineage>
</organism>
<dbReference type="InterPro" id="IPR049557">
    <property type="entry name" value="Transketolase_CS"/>
</dbReference>
<dbReference type="SUPFAM" id="SSF52518">
    <property type="entry name" value="Thiamin diphosphate-binding fold (THDP-binding)"/>
    <property type="match status" value="2"/>
</dbReference>
<dbReference type="EC" id="2.2.1.1" evidence="5"/>
<comment type="caution">
    <text evidence="13">The sequence shown here is derived from an EMBL/GenBank/DDBJ whole genome shotgun (WGS) entry which is preliminary data.</text>
</comment>
<evidence type="ECO:0000256" key="7">
    <source>
        <dbReference type="ARBA" id="ARBA00022723"/>
    </source>
</evidence>
<evidence type="ECO:0000256" key="11">
    <source>
        <dbReference type="SAM" id="MobiDB-lite"/>
    </source>
</evidence>
<evidence type="ECO:0000259" key="12">
    <source>
        <dbReference type="SMART" id="SM00861"/>
    </source>
</evidence>
<dbReference type="EMBL" id="JAPMOS010000003">
    <property type="protein sequence ID" value="KAJ4462385.1"/>
    <property type="molecule type" value="Genomic_DNA"/>
</dbReference>
<dbReference type="Pfam" id="PF22613">
    <property type="entry name" value="Transketolase_C_1"/>
    <property type="match status" value="1"/>
</dbReference>
<keyword evidence="9" id="KW-0786">Thiamine pyrophosphate</keyword>
<keyword evidence="6" id="KW-0808">Transferase</keyword>
<dbReference type="CDD" id="cd07033">
    <property type="entry name" value="TPP_PYR_DXS_TK_like"/>
    <property type="match status" value="1"/>
</dbReference>
<dbReference type="PROSITE" id="PS00801">
    <property type="entry name" value="TRANSKETOLASE_1"/>
    <property type="match status" value="1"/>
</dbReference>
<accession>A0ABQ8UTC5</accession>
<dbReference type="NCBIfam" id="TIGR00232">
    <property type="entry name" value="tktlase_bact"/>
    <property type="match status" value="1"/>
</dbReference>
<evidence type="ECO:0000256" key="10">
    <source>
        <dbReference type="ARBA" id="ARBA00049473"/>
    </source>
</evidence>
<dbReference type="Gene3D" id="3.40.50.970">
    <property type="match status" value="2"/>
</dbReference>
<comment type="catalytic activity">
    <reaction evidence="10">
        <text>D-sedoheptulose 7-phosphate + D-glyceraldehyde 3-phosphate = aldehydo-D-ribose 5-phosphate + D-xylulose 5-phosphate</text>
        <dbReference type="Rhea" id="RHEA:10508"/>
        <dbReference type="ChEBI" id="CHEBI:57483"/>
        <dbReference type="ChEBI" id="CHEBI:57737"/>
        <dbReference type="ChEBI" id="CHEBI:58273"/>
        <dbReference type="ChEBI" id="CHEBI:59776"/>
        <dbReference type="EC" id="2.2.1.1"/>
    </reaction>
</comment>
<comment type="similarity">
    <text evidence="4">Belongs to the transketolase family.</text>
</comment>
<keyword evidence="7" id="KW-0479">Metal-binding</keyword>
<comment type="cofactor">
    <cofactor evidence="2">
        <name>Mg(2+)</name>
        <dbReference type="ChEBI" id="CHEBI:18420"/>
    </cofactor>
</comment>
<feature type="domain" description="Transketolase-like pyrimidine-binding" evidence="12">
    <location>
        <begin position="370"/>
        <end position="539"/>
    </location>
</feature>
<evidence type="ECO:0000256" key="3">
    <source>
        <dbReference type="ARBA" id="ARBA00001964"/>
    </source>
</evidence>
<evidence type="ECO:0000256" key="6">
    <source>
        <dbReference type="ARBA" id="ARBA00022679"/>
    </source>
</evidence>
<gene>
    <name evidence="13" type="ORF">PAPYR_1010</name>
</gene>
<evidence type="ECO:0000313" key="14">
    <source>
        <dbReference type="Proteomes" id="UP001141327"/>
    </source>
</evidence>
<comment type="cofactor">
    <cofactor evidence="1">
        <name>Co(2+)</name>
        <dbReference type="ChEBI" id="CHEBI:48828"/>
    </cofactor>
</comment>
<dbReference type="InterPro" id="IPR029061">
    <property type="entry name" value="THDP-binding"/>
</dbReference>
<evidence type="ECO:0000256" key="4">
    <source>
        <dbReference type="ARBA" id="ARBA00007131"/>
    </source>
</evidence>
<dbReference type="Pfam" id="PF00456">
    <property type="entry name" value="Transketolase_N"/>
    <property type="match status" value="1"/>
</dbReference>
<dbReference type="InterPro" id="IPR055152">
    <property type="entry name" value="Transketolase-like_C_2"/>
</dbReference>
<name>A0ABQ8UTC5_9EUKA</name>
<feature type="region of interest" description="Disordered" evidence="11">
    <location>
        <begin position="697"/>
        <end position="718"/>
    </location>
</feature>
<sequence>MSLDQNCVNTIRCLAADVVQNAESGHPGAPMGLAPLGHILWTRIMNFNPADTSWPNRDRYIQSNGHSSVLLYILLHLSGSGCSMDDLQHYRQLLCRTPGHPEAGLLPGVEGLPRVNPHGRYFLAFPPSHDGPLGQGVGNSVGMAIAQAHLAARFNVEHFPVFDHYIYAVCSDGDMMEGISHEAASVAGHLRLNRLVWIYDNNGHTIDGPTSLTYSDDIVARFQSYGWHTQIVEDGDRDLSAIQRALENVRLVPNRPHFISLRTTIGYGSSKAGSEKTHGTPLGEEDLAETKRRLGMDPSHRFVVPNAVREVYASILEKGRTKQAAWQAMLSQYSAQFPDKFRELERLMHNELPPDWEAALPSENPEEKPQGTRKMSGIVLEALFPALSGLIGGSADLAESTGIKRNGSFQNNPVNRLIHFGVREHVMMAICNGISSYRVGLIPFASTFLIFAGYCLPSVRLAALSSLRVLFIFSHDSVGLGGDGPTHQPIEMLETLRSIPKMVVIRPCSLNETVGAYRWALMRPNQPTSFIFSRQNVKYVSETSRDISRGAYILRDTGGNPDIILVGTGSEVPLCVDAARSLEPGLHTRVISAPALNLFDKQPQEYKRSLFPLGVPVLSVEASCCHGWASYSHAHVGVDSFGLSAPGEEVLKFLGFTVDNVVAKAHRLHQWYQTHPVPTLFDEPFGEMRATENIPATTGTCTSVTNPEPAAPMGAGVS</sequence>
<dbReference type="SMART" id="SM00861">
    <property type="entry name" value="Transket_pyr"/>
    <property type="match status" value="1"/>
</dbReference>
<evidence type="ECO:0000256" key="1">
    <source>
        <dbReference type="ARBA" id="ARBA00001941"/>
    </source>
</evidence>
<keyword evidence="14" id="KW-1185">Reference proteome</keyword>
<dbReference type="InterPro" id="IPR009014">
    <property type="entry name" value="Transketo_C/PFOR_II"/>
</dbReference>
<dbReference type="Pfam" id="PF02779">
    <property type="entry name" value="Transket_pyr"/>
    <property type="match status" value="1"/>
</dbReference>
<evidence type="ECO:0000256" key="2">
    <source>
        <dbReference type="ARBA" id="ARBA00001946"/>
    </source>
</evidence>
<protein>
    <recommendedName>
        <fullName evidence="5">transketolase</fullName>
        <ecNumber evidence="5">2.2.1.1</ecNumber>
    </recommendedName>
</protein>
<evidence type="ECO:0000313" key="13">
    <source>
        <dbReference type="EMBL" id="KAJ4462385.1"/>
    </source>
</evidence>
<keyword evidence="8" id="KW-0460">Magnesium</keyword>
<dbReference type="InterPro" id="IPR005475">
    <property type="entry name" value="Transketolase-like_Pyr-bd"/>
</dbReference>
<dbReference type="SUPFAM" id="SSF52922">
    <property type="entry name" value="TK C-terminal domain-like"/>
    <property type="match status" value="1"/>
</dbReference>
<dbReference type="Gene3D" id="3.40.50.920">
    <property type="match status" value="1"/>
</dbReference>
<dbReference type="InterPro" id="IPR005478">
    <property type="entry name" value="Transketolase_bac-like"/>
</dbReference>
<dbReference type="InterPro" id="IPR033247">
    <property type="entry name" value="Transketolase_fam"/>
</dbReference>
<proteinExistence type="inferred from homology"/>
<dbReference type="Proteomes" id="UP001141327">
    <property type="component" value="Unassembled WGS sequence"/>
</dbReference>
<comment type="cofactor">
    <cofactor evidence="3">
        <name>thiamine diphosphate</name>
        <dbReference type="ChEBI" id="CHEBI:58937"/>
    </cofactor>
</comment>
<evidence type="ECO:0000256" key="5">
    <source>
        <dbReference type="ARBA" id="ARBA00013152"/>
    </source>
</evidence>
<dbReference type="CDD" id="cd02012">
    <property type="entry name" value="TPP_TK"/>
    <property type="match status" value="1"/>
</dbReference>
<evidence type="ECO:0000256" key="8">
    <source>
        <dbReference type="ARBA" id="ARBA00022842"/>
    </source>
</evidence>
<evidence type="ECO:0000256" key="9">
    <source>
        <dbReference type="ARBA" id="ARBA00023052"/>
    </source>
</evidence>
<dbReference type="InterPro" id="IPR005474">
    <property type="entry name" value="Transketolase_N"/>
</dbReference>
<dbReference type="PANTHER" id="PTHR43522:SF2">
    <property type="entry name" value="TRANSKETOLASE 1-RELATED"/>
    <property type="match status" value="1"/>
</dbReference>